<feature type="region of interest" description="Disordered" evidence="1">
    <location>
        <begin position="140"/>
        <end position="174"/>
    </location>
</feature>
<dbReference type="OrthoDB" id="5425637at2759"/>
<evidence type="ECO:0000313" key="4">
    <source>
        <dbReference type="EMBL" id="KAF7191230.1"/>
    </source>
</evidence>
<evidence type="ECO:0000256" key="1">
    <source>
        <dbReference type="SAM" id="MobiDB-lite"/>
    </source>
</evidence>
<evidence type="ECO:0000256" key="2">
    <source>
        <dbReference type="SAM" id="Phobius"/>
    </source>
</evidence>
<accession>A0A8H6VH20</accession>
<name>A0A8H6VH20_9PEZI</name>
<evidence type="ECO:0000313" key="5">
    <source>
        <dbReference type="Proteomes" id="UP000660729"/>
    </source>
</evidence>
<keyword evidence="2" id="KW-1133">Transmembrane helix</keyword>
<keyword evidence="3" id="KW-0732">Signal</keyword>
<dbReference type="AlphaFoldDB" id="A0A8H6VH20"/>
<organism evidence="4 5">
    <name type="scientific">Pseudocercospora fuligena</name>
    <dbReference type="NCBI Taxonomy" id="685502"/>
    <lineage>
        <taxon>Eukaryota</taxon>
        <taxon>Fungi</taxon>
        <taxon>Dikarya</taxon>
        <taxon>Ascomycota</taxon>
        <taxon>Pezizomycotina</taxon>
        <taxon>Dothideomycetes</taxon>
        <taxon>Dothideomycetidae</taxon>
        <taxon>Mycosphaerellales</taxon>
        <taxon>Mycosphaerellaceae</taxon>
        <taxon>Pseudocercospora</taxon>
    </lineage>
</organism>
<proteinExistence type="predicted"/>
<gene>
    <name evidence="4" type="ORF">HII31_07253</name>
</gene>
<feature type="chain" id="PRO_5034809129" description="Mid2 domain-containing protein" evidence="3">
    <location>
        <begin position="19"/>
        <end position="212"/>
    </location>
</feature>
<comment type="caution">
    <text evidence="4">The sequence shown here is derived from an EMBL/GenBank/DDBJ whole genome shotgun (WGS) entry which is preliminary data.</text>
</comment>
<dbReference type="Proteomes" id="UP000660729">
    <property type="component" value="Unassembled WGS sequence"/>
</dbReference>
<dbReference type="EMBL" id="JABCIY010000158">
    <property type="protein sequence ID" value="KAF7191230.1"/>
    <property type="molecule type" value="Genomic_DNA"/>
</dbReference>
<feature type="signal peptide" evidence="3">
    <location>
        <begin position="1"/>
        <end position="18"/>
    </location>
</feature>
<feature type="transmembrane region" description="Helical" evidence="2">
    <location>
        <begin position="102"/>
        <end position="125"/>
    </location>
</feature>
<reference evidence="4" key="1">
    <citation type="submission" date="2020-04" db="EMBL/GenBank/DDBJ databases">
        <title>Draft genome resource of the tomato pathogen Pseudocercospora fuligena.</title>
        <authorList>
            <person name="Zaccaron A."/>
        </authorList>
    </citation>
    <scope>NUCLEOTIDE SEQUENCE</scope>
    <source>
        <strain evidence="4">PF001</strain>
    </source>
</reference>
<keyword evidence="5" id="KW-1185">Reference proteome</keyword>
<keyword evidence="2" id="KW-0812">Transmembrane</keyword>
<evidence type="ECO:0008006" key="6">
    <source>
        <dbReference type="Google" id="ProtNLM"/>
    </source>
</evidence>
<sequence>MKLSRFVLVAGAGSLATAGMLKRQVDDTTAQSSIPATTSEKAALTTPVPAATTSAPLAQTTATYAQASDYGYSEGSSGNTVDTDAGASGSQSGGFTLSRGGLIAICIIVAVVALFGIVTLSLFIIAKRRQWTMRQTLKRASRRLTGRGGQRSTAGDRQSRRAGLQMTAQPSRQGHKRGLVIAVNDVEKAGGTKPPRVRGNWTHRLWRNDWKQ</sequence>
<protein>
    <recommendedName>
        <fullName evidence="6">Mid2 domain-containing protein</fullName>
    </recommendedName>
</protein>
<keyword evidence="2" id="KW-0472">Membrane</keyword>
<evidence type="ECO:0000256" key="3">
    <source>
        <dbReference type="SAM" id="SignalP"/>
    </source>
</evidence>